<reference evidence="4 5" key="1">
    <citation type="submission" date="2019-08" db="EMBL/GenBank/DDBJ databases">
        <authorList>
            <person name="Grouzdev D."/>
            <person name="Tikhonova E."/>
            <person name="Kravchenko I."/>
        </authorList>
    </citation>
    <scope>NUCLEOTIDE SEQUENCE [LARGE SCALE GENOMIC DNA]</scope>
    <source>
        <strain evidence="4 5">59b</strain>
    </source>
</reference>
<gene>
    <name evidence="4" type="ORF">FZ942_26745</name>
</gene>
<dbReference type="EMBL" id="VTTN01000014">
    <property type="protein sequence ID" value="KAA0592748.1"/>
    <property type="molecule type" value="Genomic_DNA"/>
</dbReference>
<name>A0A5A9GE16_AZOLI</name>
<proteinExistence type="inferred from homology"/>
<dbReference type="PANTHER" id="PTHR35861">
    <property type="match status" value="1"/>
</dbReference>
<dbReference type="AlphaFoldDB" id="A0A5A9GE16"/>
<evidence type="ECO:0000313" key="5">
    <source>
        <dbReference type="Proteomes" id="UP000324927"/>
    </source>
</evidence>
<sequence length="624" mass="65807">MAANTLQKNRKTPGVYVTEFSAFPPSVVGVETAVPIFIGYTETAMDPSSKKQVYLQAIQLNSMADYYSYFGKGYDTQYVVSDLTPPPTPTPSPSPTPTTTPATTTPAPVLPAYDFEASMSYGSSVDDQTIMTGQYLVGTTSVGGTIVPRFNLYLSMQLFFANGGGSCFVISVNNYWGKQSVDPTPDATATTVSAADLMAGLTVANDTRGATMLVIPDACLLSTTDYSSIAVAMMKQASELQDRVAILDLPGALDPATWSKTAMKAQADAFYDAIAPAQPYFSYGAAYGPAVESSVLGTGDVDYTNLQGSDSSTLAMNNLLTTQAQSLYATKNPDGTYTATDTFNKVTMRIAAAFPVAAVPTPTPSASTSESSPPPTSGGSPRTGVSGGLLVSLPDSTVPTPTTPDGISSLEQYLLNATPLLGQVLEILVGKLNVAPASGIMAGIWTQNDANRGVWNAPANLSLNEVIAPKVLLTDADQGDYNVPLNGNAIDILRAMVNRGTVVWGARTLDGNSLDYRYIQVRRTLIYIEQSIKNTLAGFVFAANDAGTWATVTASISNFLTQFWQAGGLMGAKASEAFTVQCGVPTTMTGLDVLNGYMIVNVTVQLIHPAEFIELTFTQTMQGV</sequence>
<protein>
    <submittedName>
        <fullName evidence="4">Phage tail sheath family protein</fullName>
    </submittedName>
</protein>
<feature type="domain" description="Tail sheath protein C-terminal" evidence="3">
    <location>
        <begin position="515"/>
        <end position="619"/>
    </location>
</feature>
<evidence type="ECO:0000259" key="3">
    <source>
        <dbReference type="Pfam" id="PF17482"/>
    </source>
</evidence>
<feature type="compositionally biased region" description="Low complexity" evidence="2">
    <location>
        <begin position="359"/>
        <end position="384"/>
    </location>
</feature>
<evidence type="ECO:0000256" key="1">
    <source>
        <dbReference type="ARBA" id="ARBA00008005"/>
    </source>
</evidence>
<feature type="compositionally biased region" description="Pro residues" evidence="2">
    <location>
        <begin position="84"/>
        <end position="98"/>
    </location>
</feature>
<comment type="caution">
    <text evidence="4">The sequence shown here is derived from an EMBL/GenBank/DDBJ whole genome shotgun (WGS) entry which is preliminary data.</text>
</comment>
<dbReference type="RefSeq" id="WP_149234115.1">
    <property type="nucleotide sequence ID" value="NZ_JALJXJ010000017.1"/>
</dbReference>
<feature type="compositionally biased region" description="Low complexity" evidence="2">
    <location>
        <begin position="391"/>
        <end position="404"/>
    </location>
</feature>
<evidence type="ECO:0000256" key="2">
    <source>
        <dbReference type="SAM" id="MobiDB-lite"/>
    </source>
</evidence>
<feature type="region of interest" description="Disordered" evidence="2">
    <location>
        <begin position="81"/>
        <end position="106"/>
    </location>
</feature>
<dbReference type="Gene3D" id="3.40.50.11780">
    <property type="match status" value="1"/>
</dbReference>
<dbReference type="InterPro" id="IPR020287">
    <property type="entry name" value="Tail_sheath_C"/>
</dbReference>
<evidence type="ECO:0000313" key="4">
    <source>
        <dbReference type="EMBL" id="KAA0592748.1"/>
    </source>
</evidence>
<comment type="similarity">
    <text evidence="1">Belongs to the myoviridae tail sheath protein family.</text>
</comment>
<dbReference type="PANTHER" id="PTHR35861:SF1">
    <property type="entry name" value="PHAGE TAIL SHEATH PROTEIN"/>
    <property type="match status" value="1"/>
</dbReference>
<dbReference type="InterPro" id="IPR052042">
    <property type="entry name" value="Tail_sheath_structural"/>
</dbReference>
<feature type="region of interest" description="Disordered" evidence="2">
    <location>
        <begin position="359"/>
        <end position="404"/>
    </location>
</feature>
<accession>A0A5A9GE16</accession>
<dbReference type="Pfam" id="PF17482">
    <property type="entry name" value="Phage_sheath_1C"/>
    <property type="match status" value="1"/>
</dbReference>
<organism evidence="4 5">
    <name type="scientific">Azospirillum lipoferum</name>
    <dbReference type="NCBI Taxonomy" id="193"/>
    <lineage>
        <taxon>Bacteria</taxon>
        <taxon>Pseudomonadati</taxon>
        <taxon>Pseudomonadota</taxon>
        <taxon>Alphaproteobacteria</taxon>
        <taxon>Rhodospirillales</taxon>
        <taxon>Azospirillaceae</taxon>
        <taxon>Azospirillum</taxon>
    </lineage>
</organism>
<dbReference type="OrthoDB" id="9767864at2"/>
<dbReference type="Proteomes" id="UP000324927">
    <property type="component" value="Unassembled WGS sequence"/>
</dbReference>
<keyword evidence="5" id="KW-1185">Reference proteome</keyword>